<feature type="transmembrane region" description="Helical" evidence="1">
    <location>
        <begin position="257"/>
        <end position="277"/>
    </location>
</feature>
<dbReference type="InterPro" id="IPR013783">
    <property type="entry name" value="Ig-like_fold"/>
</dbReference>
<gene>
    <name evidence="3" type="ORF">U0035_21440</name>
</gene>
<sequence length="283" mass="30744">MLTESLFTRTSALRLSLVVVIYFLCYSLWAQQASPGADGKNSFTARLMNIEAPTNETFRYTATLHNGSPVSRVYELKTDLPAGWQIAYRVEGSLVRSLNLDSGKSQDISIEVNAATAAKPDKYRLPVKAVSEADTLLLNLEAVVKGSYALELTTPTGRLSEEITSGSSGDLQLVVKNSGSLPLNELELSGQLPPQWESTFEPAKIQQLEPGKTATITVRIKVPDKTIAGDYAGTLSVKNTNSTAQANFRLVVTTSLLSGWIGVLVILAAIALVYYLVRKYGRR</sequence>
<dbReference type="EMBL" id="CP139960">
    <property type="protein sequence ID" value="WQD38238.1"/>
    <property type="molecule type" value="Genomic_DNA"/>
</dbReference>
<dbReference type="PANTHER" id="PTHR39198">
    <property type="entry name" value="HYPOTHETICAL MEMBRANE PROTEIN, CONSERVED"/>
    <property type="match status" value="1"/>
</dbReference>
<dbReference type="PANTHER" id="PTHR39198:SF1">
    <property type="entry name" value="ALPHA-GALACTOSIDASE NEW3 DOMAIN-CONTAINING PROTEIN"/>
    <property type="match status" value="1"/>
</dbReference>
<protein>
    <submittedName>
        <fullName evidence="3">NEW3 domain-containing protein</fullName>
    </submittedName>
</protein>
<name>A0ABZ0W4Q4_9BACT</name>
<keyword evidence="1" id="KW-1133">Transmembrane helix</keyword>
<dbReference type="InterPro" id="IPR018905">
    <property type="entry name" value="A-galactase_NEW3"/>
</dbReference>
<proteinExistence type="predicted"/>
<dbReference type="Pfam" id="PF10633">
    <property type="entry name" value="NPCBM_assoc"/>
    <property type="match status" value="1"/>
</dbReference>
<keyword evidence="1" id="KW-0472">Membrane</keyword>
<evidence type="ECO:0000256" key="1">
    <source>
        <dbReference type="SAM" id="Phobius"/>
    </source>
</evidence>
<accession>A0ABZ0W4Q4</accession>
<organism evidence="3 4">
    <name type="scientific">Niabella yanshanensis</name>
    <dbReference type="NCBI Taxonomy" id="577386"/>
    <lineage>
        <taxon>Bacteria</taxon>
        <taxon>Pseudomonadati</taxon>
        <taxon>Bacteroidota</taxon>
        <taxon>Chitinophagia</taxon>
        <taxon>Chitinophagales</taxon>
        <taxon>Chitinophagaceae</taxon>
        <taxon>Niabella</taxon>
    </lineage>
</organism>
<keyword evidence="1" id="KW-0812">Transmembrane</keyword>
<feature type="transmembrane region" description="Helical" evidence="1">
    <location>
        <begin position="12"/>
        <end position="29"/>
    </location>
</feature>
<dbReference type="RefSeq" id="WP_114791011.1">
    <property type="nucleotide sequence ID" value="NZ_CP139960.1"/>
</dbReference>
<keyword evidence="4" id="KW-1185">Reference proteome</keyword>
<evidence type="ECO:0000313" key="4">
    <source>
        <dbReference type="Proteomes" id="UP001325680"/>
    </source>
</evidence>
<feature type="domain" description="Alpha-galactosidase NEW3" evidence="2">
    <location>
        <begin position="164"/>
        <end position="238"/>
    </location>
</feature>
<dbReference type="Gene3D" id="2.60.40.10">
    <property type="entry name" value="Immunoglobulins"/>
    <property type="match status" value="1"/>
</dbReference>
<evidence type="ECO:0000313" key="3">
    <source>
        <dbReference type="EMBL" id="WQD38238.1"/>
    </source>
</evidence>
<evidence type="ECO:0000259" key="2">
    <source>
        <dbReference type="Pfam" id="PF10633"/>
    </source>
</evidence>
<dbReference type="Proteomes" id="UP001325680">
    <property type="component" value="Chromosome"/>
</dbReference>
<reference evidence="3 4" key="1">
    <citation type="submission" date="2023-12" db="EMBL/GenBank/DDBJ databases">
        <title>Genome sequencing and assembly of bacterial species from a model synthetic community.</title>
        <authorList>
            <person name="Hogle S.L."/>
        </authorList>
    </citation>
    <scope>NUCLEOTIDE SEQUENCE [LARGE SCALE GENOMIC DNA]</scope>
    <source>
        <strain evidence="3 4">HAMBI_3031</strain>
    </source>
</reference>